<dbReference type="InterPro" id="IPR050168">
    <property type="entry name" value="AAA_ATPase_domain"/>
</dbReference>
<keyword evidence="1" id="KW-0547">Nucleotide-binding</keyword>
<feature type="domain" description="AAA+ ATPase" evidence="5">
    <location>
        <begin position="626"/>
        <end position="768"/>
    </location>
</feature>
<protein>
    <submittedName>
        <fullName evidence="6">AAA-domain-containing protein</fullName>
    </submittedName>
</protein>
<dbReference type="GeneID" id="37013559"/>
<gene>
    <name evidence="6" type="ORF">BCV69DRAFT_281018</name>
</gene>
<dbReference type="SMART" id="SM00382">
    <property type="entry name" value="AAA"/>
    <property type="match status" value="2"/>
</dbReference>
<dbReference type="GO" id="GO:0016887">
    <property type="term" value="F:ATP hydrolysis activity"/>
    <property type="evidence" value="ECO:0007669"/>
    <property type="project" value="InterPro"/>
</dbReference>
<dbReference type="Proteomes" id="UP000245942">
    <property type="component" value="Unassembled WGS sequence"/>
</dbReference>
<evidence type="ECO:0000313" key="7">
    <source>
        <dbReference type="Proteomes" id="UP000245942"/>
    </source>
</evidence>
<feature type="region of interest" description="Disordered" evidence="4">
    <location>
        <begin position="398"/>
        <end position="437"/>
    </location>
</feature>
<dbReference type="PANTHER" id="PTHR23077">
    <property type="entry name" value="AAA-FAMILY ATPASE"/>
    <property type="match status" value="1"/>
</dbReference>
<dbReference type="GO" id="GO:0005737">
    <property type="term" value="C:cytoplasm"/>
    <property type="evidence" value="ECO:0007669"/>
    <property type="project" value="TreeGrafter"/>
</dbReference>
<dbReference type="Pfam" id="PF00004">
    <property type="entry name" value="AAA"/>
    <property type="match status" value="2"/>
</dbReference>
<dbReference type="PANTHER" id="PTHR23077:SF27">
    <property type="entry name" value="ATPASE FAMILY GENE 2 PROTEIN HOMOLOG A"/>
    <property type="match status" value="1"/>
</dbReference>
<evidence type="ECO:0000313" key="6">
    <source>
        <dbReference type="EMBL" id="PWN23403.1"/>
    </source>
</evidence>
<dbReference type="GO" id="GO:0005524">
    <property type="term" value="F:ATP binding"/>
    <property type="evidence" value="ECO:0007669"/>
    <property type="project" value="UniProtKB-KW"/>
</dbReference>
<dbReference type="InterPro" id="IPR041569">
    <property type="entry name" value="AAA_lid_3"/>
</dbReference>
<evidence type="ECO:0000256" key="4">
    <source>
        <dbReference type="SAM" id="MobiDB-lite"/>
    </source>
</evidence>
<dbReference type="OrthoDB" id="27435at2759"/>
<feature type="domain" description="AAA+ ATPase" evidence="5">
    <location>
        <begin position="296"/>
        <end position="472"/>
    </location>
</feature>
<dbReference type="STRING" id="1684307.A0A316UHJ2"/>
<evidence type="ECO:0000256" key="2">
    <source>
        <dbReference type="ARBA" id="ARBA00022840"/>
    </source>
</evidence>
<feature type="region of interest" description="Disordered" evidence="4">
    <location>
        <begin position="86"/>
        <end position="110"/>
    </location>
</feature>
<dbReference type="SUPFAM" id="SSF52540">
    <property type="entry name" value="P-loop containing nucleoside triphosphate hydrolases"/>
    <property type="match status" value="2"/>
</dbReference>
<dbReference type="FunFam" id="3.40.50.300:FF:001025">
    <property type="entry name" value="ATPase family, AAA domain-containing 2B"/>
    <property type="match status" value="1"/>
</dbReference>
<feature type="region of interest" description="Disordered" evidence="4">
    <location>
        <begin position="237"/>
        <end position="266"/>
    </location>
</feature>
<dbReference type="InterPro" id="IPR003960">
    <property type="entry name" value="ATPase_AAA_CS"/>
</dbReference>
<reference evidence="6 7" key="1">
    <citation type="journal article" date="2018" name="Mol. Biol. Evol.">
        <title>Broad Genomic Sampling Reveals a Smut Pathogenic Ancestry of the Fungal Clade Ustilaginomycotina.</title>
        <authorList>
            <person name="Kijpornyongpan T."/>
            <person name="Mondo S.J."/>
            <person name="Barry K."/>
            <person name="Sandor L."/>
            <person name="Lee J."/>
            <person name="Lipzen A."/>
            <person name="Pangilinan J."/>
            <person name="LaButti K."/>
            <person name="Hainaut M."/>
            <person name="Henrissat B."/>
            <person name="Grigoriev I.V."/>
            <person name="Spatafora J.W."/>
            <person name="Aime M.C."/>
        </authorList>
    </citation>
    <scope>NUCLEOTIDE SEQUENCE [LARGE SCALE GENOMIC DNA]</scope>
    <source>
        <strain evidence="6 7">MCA 4718</strain>
    </source>
</reference>
<evidence type="ECO:0000259" key="5">
    <source>
        <dbReference type="SMART" id="SM00382"/>
    </source>
</evidence>
<name>A0A316UHJ2_9BASI</name>
<keyword evidence="2" id="KW-0067">ATP-binding</keyword>
<dbReference type="InterPro" id="IPR003593">
    <property type="entry name" value="AAA+_ATPase"/>
</dbReference>
<feature type="compositionally biased region" description="Acidic residues" evidence="4">
    <location>
        <begin position="416"/>
        <end position="429"/>
    </location>
</feature>
<evidence type="ECO:0000256" key="1">
    <source>
        <dbReference type="ARBA" id="ARBA00022741"/>
    </source>
</evidence>
<keyword evidence="7" id="KW-1185">Reference proteome</keyword>
<organism evidence="6 7">
    <name type="scientific">Pseudomicrostroma glucosiphilum</name>
    <dbReference type="NCBI Taxonomy" id="1684307"/>
    <lineage>
        <taxon>Eukaryota</taxon>
        <taxon>Fungi</taxon>
        <taxon>Dikarya</taxon>
        <taxon>Basidiomycota</taxon>
        <taxon>Ustilaginomycotina</taxon>
        <taxon>Exobasidiomycetes</taxon>
        <taxon>Microstromatales</taxon>
        <taxon>Microstromatales incertae sedis</taxon>
        <taxon>Pseudomicrostroma</taxon>
    </lineage>
</organism>
<dbReference type="InterPro" id="IPR003959">
    <property type="entry name" value="ATPase_AAA_core"/>
</dbReference>
<accession>A0A316UHJ2</accession>
<dbReference type="AlphaFoldDB" id="A0A316UHJ2"/>
<dbReference type="Gene3D" id="1.10.8.60">
    <property type="match status" value="1"/>
</dbReference>
<keyword evidence="3" id="KW-0175">Coiled coil</keyword>
<feature type="compositionally biased region" description="Low complexity" evidence="4">
    <location>
        <begin position="247"/>
        <end position="260"/>
    </location>
</feature>
<proteinExistence type="predicted"/>
<dbReference type="PROSITE" id="PS00674">
    <property type="entry name" value="AAA"/>
    <property type="match status" value="2"/>
</dbReference>
<dbReference type="EMBL" id="KZ819322">
    <property type="protein sequence ID" value="PWN23403.1"/>
    <property type="molecule type" value="Genomic_DNA"/>
</dbReference>
<evidence type="ECO:0000256" key="3">
    <source>
        <dbReference type="ARBA" id="ARBA00023054"/>
    </source>
</evidence>
<feature type="compositionally biased region" description="Low complexity" evidence="4">
    <location>
        <begin position="93"/>
        <end position="102"/>
    </location>
</feature>
<dbReference type="RefSeq" id="XP_025350563.1">
    <property type="nucleotide sequence ID" value="XM_025491825.1"/>
</dbReference>
<dbReference type="Gene3D" id="3.40.50.300">
    <property type="entry name" value="P-loop containing nucleotide triphosphate hydrolases"/>
    <property type="match status" value="2"/>
</dbReference>
<dbReference type="InterPro" id="IPR027417">
    <property type="entry name" value="P-loop_NTPase"/>
</dbReference>
<sequence>MSREDHSDLAVSKAVKLSLSPAPHSPRIKLAPALLRTLRIGAGRPAILKLSLPDEAGAASSSSSSLETGKRREVWVAGAVWPYRPENQDKRAASGSRSASSSHPTKPQEGVFPRCLYPGISTSGDEVVDVEIFHTVAASKREVEELQWEVETSDGADVGQMKLSASSREILAMVVKELLIELTCVLPSQRIVVPFQSSSIVLKLAGRETELADTPENAVASLLHVGRSTHIAIVSSPSVQREDGPVSLASAGGDAASSSAPRKRLGGLQEEVRQLKELVFLPLMRPELFQQHGLQPPRGVLLHGPPGTGKTSLALSISSSFLSPSQIFTISGPELSSSYHGRTEARIRKVFRDARKNDMSVIIIDEIDVIAGSREGGESDGVGSRVVATLLTEIDGVGQSLQGSSRGKGKRRSGRDDDESNESGDESEEEAKGGPHAGRVVVIAATNRPNAIDPALRRPGRLDREIEIGVPSPAARLDILTTLLSDTPHSLTADDIHQVASRTHGFVGADLSALIREAGMKVIRRRLADEQVEAGGIDHLSVQVQQKLKISRNARHLLTAEDLFSSVPLMRPSSLRSMLPPPPLSWSSIGLGSPDSPYSIAKQRILQSVEWPLKYSSQMKKLGISGGRGVLLYGPPGCSKTMIARACAQSEGINFIGVKGPELFSKYLGDSEKALRDLFRKARAASPAIVFFDEIDALTATRSSGGGEDQGSSAVNDRVIATLLTEMDGADVLDKVVIIAATNRPEVIDPALLRPGRLDTLLYIGPPDRSARLSILALRCKSMATRSDEVDLGKIADLVSNADTLSVRPSLKLALMYMPCLCVLLPDLTDRWLLGSRSRLRLPRRWDSGHVRESRGRSGGAATL</sequence>
<dbReference type="Pfam" id="PF17862">
    <property type="entry name" value="AAA_lid_3"/>
    <property type="match status" value="1"/>
</dbReference>